<reference evidence="4" key="1">
    <citation type="journal article" date="2019" name="Int. J. Syst. Evol. Microbiol.">
        <title>The Global Catalogue of Microorganisms (GCM) 10K type strain sequencing project: providing services to taxonomists for standard genome sequencing and annotation.</title>
        <authorList>
            <consortium name="The Broad Institute Genomics Platform"/>
            <consortium name="The Broad Institute Genome Sequencing Center for Infectious Disease"/>
            <person name="Wu L."/>
            <person name="Ma J."/>
        </authorList>
    </citation>
    <scope>NUCLEOTIDE SEQUENCE [LARGE SCALE GENOMIC DNA]</scope>
    <source>
        <strain evidence="4">JCM 3366</strain>
    </source>
</reference>
<dbReference type="Gene3D" id="3.40.190.10">
    <property type="entry name" value="Periplasmic binding protein-like II"/>
    <property type="match status" value="1"/>
</dbReference>
<dbReference type="SUPFAM" id="SSF53850">
    <property type="entry name" value="Periplasmic binding protein-like II"/>
    <property type="match status" value="1"/>
</dbReference>
<comment type="similarity">
    <text evidence="1">Belongs to the UPF0065 (bug) family.</text>
</comment>
<organism evidence="3 4">
    <name type="scientific">Nitratireductor kimnyeongensis</name>
    <dbReference type="NCBI Taxonomy" id="430679"/>
    <lineage>
        <taxon>Bacteria</taxon>
        <taxon>Pseudomonadati</taxon>
        <taxon>Pseudomonadota</taxon>
        <taxon>Alphaproteobacteria</taxon>
        <taxon>Hyphomicrobiales</taxon>
        <taxon>Phyllobacteriaceae</taxon>
        <taxon>Nitratireductor</taxon>
    </lineage>
</organism>
<dbReference type="Pfam" id="PF03401">
    <property type="entry name" value="TctC"/>
    <property type="match status" value="1"/>
</dbReference>
<dbReference type="RefSeq" id="WP_223019986.1">
    <property type="nucleotide sequence ID" value="NZ_CP078143.1"/>
</dbReference>
<dbReference type="PANTHER" id="PTHR42928">
    <property type="entry name" value="TRICARBOXYLATE-BINDING PROTEIN"/>
    <property type="match status" value="1"/>
</dbReference>
<evidence type="ECO:0000256" key="1">
    <source>
        <dbReference type="ARBA" id="ARBA00006987"/>
    </source>
</evidence>
<sequence length="341" mass="36285">MKSFLCSVALSLTIGAVAAPAFSQEETFAGEEVKLYVGFGPGGGYDLYARLIANHLGKHLPGEPSVIPMNMEGAGSMLLTNWLYNVAPKDGTAIATISRAVPFFALTGQDDGSVQFDATKFNWIGSANDEVSVCVAWADSGVSNLEDLMTDGMVMGGDGPTADGEQFARIMNEVIGTKIEIVSGYGGGGAINLAMENGEVEGRCGWSWSSVVASQKEWLDNGRIKVLVQMGSAAHPDLPDVPTLSSLIESPEDKALVNLILARQALGRPYVAPPEVPEERVRLLRDAFEATLSDPAFVKEAEQAGLELNYLNGEKIQSIVEDVYANTTEALAARVKEILTP</sequence>
<comment type="caution">
    <text evidence="3">The sequence shown here is derived from an EMBL/GenBank/DDBJ whole genome shotgun (WGS) entry which is preliminary data.</text>
</comment>
<gene>
    <name evidence="3" type="ORF">ACFPOD_03680</name>
</gene>
<dbReference type="PANTHER" id="PTHR42928:SF5">
    <property type="entry name" value="BLR1237 PROTEIN"/>
    <property type="match status" value="1"/>
</dbReference>
<keyword evidence="4" id="KW-1185">Reference proteome</keyword>
<dbReference type="Proteomes" id="UP001596107">
    <property type="component" value="Unassembled WGS sequence"/>
</dbReference>
<dbReference type="InterPro" id="IPR005064">
    <property type="entry name" value="BUG"/>
</dbReference>
<name>A0ABW0T4D0_9HYPH</name>
<protein>
    <submittedName>
        <fullName evidence="3">Bug family tripartite tricarboxylate transporter substrate binding protein</fullName>
    </submittedName>
</protein>
<keyword evidence="2" id="KW-0732">Signal</keyword>
<evidence type="ECO:0000313" key="4">
    <source>
        <dbReference type="Proteomes" id="UP001596107"/>
    </source>
</evidence>
<feature type="chain" id="PRO_5046006935" evidence="2">
    <location>
        <begin position="19"/>
        <end position="341"/>
    </location>
</feature>
<dbReference type="Gene3D" id="3.40.190.150">
    <property type="entry name" value="Bordetella uptake gene, domain 1"/>
    <property type="match status" value="1"/>
</dbReference>
<evidence type="ECO:0000256" key="2">
    <source>
        <dbReference type="SAM" id="SignalP"/>
    </source>
</evidence>
<accession>A0ABW0T4D0</accession>
<proteinExistence type="inferred from homology"/>
<feature type="signal peptide" evidence="2">
    <location>
        <begin position="1"/>
        <end position="18"/>
    </location>
</feature>
<dbReference type="InterPro" id="IPR042100">
    <property type="entry name" value="Bug_dom1"/>
</dbReference>
<dbReference type="EMBL" id="JBHSNB010000001">
    <property type="protein sequence ID" value="MFC5584200.1"/>
    <property type="molecule type" value="Genomic_DNA"/>
</dbReference>
<evidence type="ECO:0000313" key="3">
    <source>
        <dbReference type="EMBL" id="MFC5584200.1"/>
    </source>
</evidence>